<dbReference type="Pfam" id="PF07905">
    <property type="entry name" value="PucR"/>
    <property type="match status" value="1"/>
</dbReference>
<dbReference type="PANTHER" id="PTHR33744">
    <property type="entry name" value="CARBOHYDRATE DIACID REGULATOR"/>
    <property type="match status" value="1"/>
</dbReference>
<dbReference type="Proteomes" id="UP001645859">
    <property type="component" value="Unassembled WGS sequence"/>
</dbReference>
<accession>A0ABS1SKA5</accession>
<reference evidence="5 6" key="1">
    <citation type="submission" date="2018-09" db="EMBL/GenBank/DDBJ databases">
        <title>Comparative genomics of Leucobacter spp.</title>
        <authorList>
            <person name="Reis A.C."/>
            <person name="Kolvenbach B.A."/>
            <person name="Corvini P.F.X."/>
            <person name="Nunes O.C."/>
        </authorList>
    </citation>
    <scope>NUCLEOTIDE SEQUENCE [LARGE SCALE GENOMIC DNA]</scope>
    <source>
        <strain evidence="5 6">TAN 31504</strain>
    </source>
</reference>
<dbReference type="InterPro" id="IPR041522">
    <property type="entry name" value="CdaR_GGDEF"/>
</dbReference>
<name>A0ABS1SKA5_9MICO</name>
<comment type="caution">
    <text evidence="5">The sequence shown here is derived from an EMBL/GenBank/DDBJ whole genome shotgun (WGS) entry which is preliminary data.</text>
</comment>
<dbReference type="Pfam" id="PF17853">
    <property type="entry name" value="GGDEF_2"/>
    <property type="match status" value="1"/>
</dbReference>
<keyword evidence="6" id="KW-1185">Reference proteome</keyword>
<sequence>MTFTVRSLLDLAAVGTTSLTPGIGEDRHIEWAHVCEQPAPWLWLGQHALVMTTGIGVPEGTAAQCAYLSGMHDAGIAAITIDAEMPAYPFTPEALAHAARIGFPVLQTEYEVRFVTLAMTVAEAGQRERAARVRQTEQLYAALGEHDVDDAIDALLDELGRILGADLSLHPHERGAGPGAFRQLGAGLWAAPLLSPGEPELQIAHSGPVDRTLLQHAAAIVDNALAVKVAARRSDWLHGSLLLGDLCDESVASAPSEHLVEAYGVHPPYLLAVAQHPDTRDTLDQVHAAFGSSRIPALATLKDGQVLVLMSAADPIEPLLGALADTRSGIGVSAAFTELSTLPNALRQARSALIRAHQSGRVMRFDEQEATSLFLPNDPEQLRGIARQVLGPLRTYDEQRGTSLTHTLRIFLEENRSWVRASERLFVHRQTLIARISRIEKIIGRDLSSMEDTAECWLAVQAAIGCGDLAPNDPAPEAEESQRALR</sequence>
<dbReference type="Pfam" id="PF13556">
    <property type="entry name" value="HTH_30"/>
    <property type="match status" value="1"/>
</dbReference>
<dbReference type="Gene3D" id="1.10.10.2840">
    <property type="entry name" value="PucR C-terminal helix-turn-helix domain"/>
    <property type="match status" value="1"/>
</dbReference>
<dbReference type="PANTHER" id="PTHR33744:SF1">
    <property type="entry name" value="DNA-BINDING TRANSCRIPTIONAL ACTIVATOR ADER"/>
    <property type="match status" value="1"/>
</dbReference>
<dbReference type="InterPro" id="IPR051448">
    <property type="entry name" value="CdaR-like_regulators"/>
</dbReference>
<dbReference type="RefSeq" id="WP_202344990.1">
    <property type="nucleotide sequence ID" value="NZ_BAAAPI010000003.1"/>
</dbReference>
<evidence type="ECO:0008006" key="7">
    <source>
        <dbReference type="Google" id="ProtNLM"/>
    </source>
</evidence>
<feature type="domain" description="CdaR GGDEF-like" evidence="4">
    <location>
        <begin position="265"/>
        <end position="353"/>
    </location>
</feature>
<protein>
    <recommendedName>
        <fullName evidence="7">PucR family transcriptional regulator</fullName>
    </recommendedName>
</protein>
<organism evidence="5 6">
    <name type="scientific">Leucobacter chromiireducens subsp. solipictus</name>
    <dbReference type="NCBI Taxonomy" id="398235"/>
    <lineage>
        <taxon>Bacteria</taxon>
        <taxon>Bacillati</taxon>
        <taxon>Actinomycetota</taxon>
        <taxon>Actinomycetes</taxon>
        <taxon>Micrococcales</taxon>
        <taxon>Microbacteriaceae</taxon>
        <taxon>Leucobacter</taxon>
    </lineage>
</organism>
<dbReference type="InterPro" id="IPR025736">
    <property type="entry name" value="PucR_C-HTH_dom"/>
</dbReference>
<dbReference type="InterPro" id="IPR012914">
    <property type="entry name" value="PucR_dom"/>
</dbReference>
<dbReference type="InterPro" id="IPR042070">
    <property type="entry name" value="PucR_C-HTH_sf"/>
</dbReference>
<evidence type="ECO:0000256" key="1">
    <source>
        <dbReference type="ARBA" id="ARBA00006754"/>
    </source>
</evidence>
<comment type="similarity">
    <text evidence="1">Belongs to the CdaR family.</text>
</comment>
<dbReference type="EMBL" id="QYAC01000005">
    <property type="protein sequence ID" value="MBL3679713.1"/>
    <property type="molecule type" value="Genomic_DNA"/>
</dbReference>
<gene>
    <name evidence="5" type="ORF">D3230_10510</name>
</gene>
<proteinExistence type="inferred from homology"/>
<evidence type="ECO:0000259" key="3">
    <source>
        <dbReference type="Pfam" id="PF13556"/>
    </source>
</evidence>
<evidence type="ECO:0000259" key="2">
    <source>
        <dbReference type="Pfam" id="PF07905"/>
    </source>
</evidence>
<feature type="domain" description="PucR C-terminal helix-turn-helix" evidence="3">
    <location>
        <begin position="404"/>
        <end position="462"/>
    </location>
</feature>
<evidence type="ECO:0000259" key="4">
    <source>
        <dbReference type="Pfam" id="PF17853"/>
    </source>
</evidence>
<evidence type="ECO:0000313" key="6">
    <source>
        <dbReference type="Proteomes" id="UP001645859"/>
    </source>
</evidence>
<evidence type="ECO:0000313" key="5">
    <source>
        <dbReference type="EMBL" id="MBL3679713.1"/>
    </source>
</evidence>
<feature type="domain" description="Purine catabolism PurC-like" evidence="2">
    <location>
        <begin position="24"/>
        <end position="123"/>
    </location>
</feature>